<evidence type="ECO:0000313" key="1">
    <source>
        <dbReference type="EMBL" id="MEQ2453538.1"/>
    </source>
</evidence>
<sequence length="369" mass="42055">MYNQNNNNTIHQLFPTRTEQECLAELRKHPRSYFAYQNMSPEWKNRFLGFMEGKKTLPLTYDPFFKKLFNPDIYPERLSSLISSIIGTKVTVQCILSNEDSMLPSTSLLLLDILVQLEDGSIANVEIQKIPYAFPGERMSCYSSDLMLRQYTRVKSLKGNAFTYKDLKTVYTIVIYEKSPDACLTDALSDIYLHHGRTVFDTGIELKLLQEFYVVALDVFCESKYAKDINELNAWLSLLTAQSVDDLAALVSDYPWMEAICKDMSEYMYDPEEVITMFSEALRMLDENTVHYMIDELQKERDEAVAALSEKDSLISEKDAALSEKDSLISEKDSLISEKDAEIAAVLSEKNAMISEIAALKAQLAALNK</sequence>
<proteinExistence type="predicted"/>
<name>A0ABV1EG25_9FIRM</name>
<protein>
    <submittedName>
        <fullName evidence="1">PD-(D/E)XK nuclease family transposase</fullName>
    </submittedName>
</protein>
<dbReference type="Proteomes" id="UP001482186">
    <property type="component" value="Unassembled WGS sequence"/>
</dbReference>
<gene>
    <name evidence="1" type="ORF">AAAT04_05670</name>
</gene>
<dbReference type="EMBL" id="JBBNFM010000003">
    <property type="protein sequence ID" value="MEQ2453538.1"/>
    <property type="molecule type" value="Genomic_DNA"/>
</dbReference>
<evidence type="ECO:0000313" key="2">
    <source>
        <dbReference type="Proteomes" id="UP001482186"/>
    </source>
</evidence>
<reference evidence="1 2" key="1">
    <citation type="submission" date="2024-04" db="EMBL/GenBank/DDBJ databases">
        <title>Human intestinal bacterial collection.</title>
        <authorList>
            <person name="Pauvert C."/>
            <person name="Hitch T.C.A."/>
            <person name="Clavel T."/>
        </authorList>
    </citation>
    <scope>NUCLEOTIDE SEQUENCE [LARGE SCALE GENOMIC DNA]</scope>
    <source>
        <strain evidence="1 2">CLA-AA-H141</strain>
    </source>
</reference>
<comment type="caution">
    <text evidence="1">The sequence shown here is derived from an EMBL/GenBank/DDBJ whole genome shotgun (WGS) entry which is preliminary data.</text>
</comment>
<keyword evidence="2" id="KW-1185">Reference proteome</keyword>
<organism evidence="1 2">
    <name type="scientific">Coprococcus ammoniilyticus</name>
    <dbReference type="NCBI Taxonomy" id="2981785"/>
    <lineage>
        <taxon>Bacteria</taxon>
        <taxon>Bacillati</taxon>
        <taxon>Bacillota</taxon>
        <taxon>Clostridia</taxon>
        <taxon>Lachnospirales</taxon>
        <taxon>Lachnospiraceae</taxon>
        <taxon>Coprococcus</taxon>
    </lineage>
</organism>
<accession>A0ABV1EG25</accession>
<dbReference type="Pfam" id="PF12784">
    <property type="entry name" value="PDDEXK_2"/>
    <property type="match status" value="1"/>
</dbReference>
<dbReference type="RefSeq" id="WP_243863418.1">
    <property type="nucleotide sequence ID" value="NZ_JAOQJS010000001.1"/>
</dbReference>